<sequence>MRKIALLLLAACVSFLSVQAQEKTITGKITEANGSPIPNASIRVKGSKTGTSADASGSFTIKAASNSTLVISAIGFEPREVSISNESSLTITLAADTKALSEVVVTGTGVATSKKKIGIAVESINSDKLPAAPTASVDQALVGKIPGAQISSTNGSPGRPVNILLRGINTIRGGTRPMILLDGVELRGTDLNSLDLSVVERIEIVQGAAAATIYGAQGANGVIQLFSKKGKAGKIKIDLSSNVSVNTMLNNGGVGKAMLHPFTTNANGEVIGSSGNLITLDPATSVYKENVQVNLVDPNTKTEKAYDKNLRYYDHYKMFLQDAYTTNNSITISGAKEKVDFIFSISDNRQTSTFKNNGKFSRSNLLSNLGVELARNLKFRSITQLVYTKNTLNDGTGRGIFFALNNSRPFANYDYKMPDGNYGYYFGDATGVNGYNPNYRTQYSNSIDDKIDVVQNFNLNYKPFKFLELDAKYGLNYQTEDAVYDVKPQDDNASAKFWGTRWWTGNYAPTPSVGTSGSIDNFRYRNTFQNFITSATINTDFQEDFHLNIPIKTTTLLAFDYRKNLFKQYITWGADAPFYTPYTASQMVTYRIQSDFTQPFLTYGILANQKIEFGEIAGVSGGVRSDYSSAFGFGSEPFTFPRGDAYLRLSSFNFWQDKKIGSIISEFKIRAAYGEAGIQPGAFDRYLILNTANIGSSVAFTFPISNPNPKLQVERSKEFEIGTDIILKAFKGSWLNTINISATYWDRATDNAIFDVDAPPSSGQGTIRDNAFGIASSGFQAMLNATVYKGSKINWNFTANFGKQTSKITSVKGGTEIVQLSNAGSSNYVLKPGEKIGQLYGNLLIHAVDQIDPATGNPYIPKASQQNYVVASNGWVVDKTTKQPYVTPGKVSFGDPNPKFNMSFINDVTFFNNLSVSIQWDWVYGNHLYNQTKQWMYRDGIHKDYAVPININGQTGAWTAFYRGVYAQVQANGTRNYFYEDASFFRLRNLAVAYDFAKLINKPFLQKLQLVVLARNAVTFTKYTGMDPEVSSGASNSAFDRGVDHNTIPNLRTYQIGLNVGF</sequence>
<dbReference type="Pfam" id="PF07715">
    <property type="entry name" value="Plug"/>
    <property type="match status" value="1"/>
</dbReference>
<evidence type="ECO:0000256" key="1">
    <source>
        <dbReference type="ARBA" id="ARBA00004571"/>
    </source>
</evidence>
<evidence type="ECO:0000313" key="11">
    <source>
        <dbReference type="Proteomes" id="UP000290204"/>
    </source>
</evidence>
<feature type="domain" description="TonB-dependent receptor plug" evidence="9">
    <location>
        <begin position="114"/>
        <end position="222"/>
    </location>
</feature>
<dbReference type="Gene3D" id="2.40.170.20">
    <property type="entry name" value="TonB-dependent receptor, beta-barrel domain"/>
    <property type="match status" value="1"/>
</dbReference>
<evidence type="ECO:0000256" key="6">
    <source>
        <dbReference type="ARBA" id="ARBA00023237"/>
    </source>
</evidence>
<feature type="chain" id="PRO_5020386316" evidence="8">
    <location>
        <begin position="21"/>
        <end position="1062"/>
    </location>
</feature>
<dbReference type="SUPFAM" id="SSF49464">
    <property type="entry name" value="Carboxypeptidase regulatory domain-like"/>
    <property type="match status" value="1"/>
</dbReference>
<keyword evidence="8" id="KW-0732">Signal</keyword>
<comment type="subcellular location">
    <subcellularLocation>
        <location evidence="1 7">Cell outer membrane</location>
        <topology evidence="1 7">Multi-pass membrane protein</topology>
    </subcellularLocation>
</comment>
<dbReference type="GO" id="GO:0009279">
    <property type="term" value="C:cell outer membrane"/>
    <property type="evidence" value="ECO:0007669"/>
    <property type="project" value="UniProtKB-SubCell"/>
</dbReference>
<keyword evidence="5 7" id="KW-0472">Membrane</keyword>
<comment type="caution">
    <text evidence="10">The sequence shown here is derived from an EMBL/GenBank/DDBJ whole genome shotgun (WGS) entry which is preliminary data.</text>
</comment>
<protein>
    <submittedName>
        <fullName evidence="10">SusC/RagA family TonB-linked outer membrane protein</fullName>
    </submittedName>
</protein>
<dbReference type="RefSeq" id="WP_129130367.1">
    <property type="nucleotide sequence ID" value="NZ_SDHW01000002.1"/>
</dbReference>
<gene>
    <name evidence="10" type="ORF">ESA94_08015</name>
</gene>
<dbReference type="Gene3D" id="2.170.130.10">
    <property type="entry name" value="TonB-dependent receptor, plug domain"/>
    <property type="match status" value="1"/>
</dbReference>
<dbReference type="InterPro" id="IPR036942">
    <property type="entry name" value="Beta-barrel_TonB_sf"/>
</dbReference>
<dbReference type="InterPro" id="IPR012910">
    <property type="entry name" value="Plug_dom"/>
</dbReference>
<reference evidence="10 11" key="1">
    <citation type="submission" date="2019-01" db="EMBL/GenBank/DDBJ databases">
        <title>Lacibacter sp. strain TTM-7.</title>
        <authorList>
            <person name="Chen W.-M."/>
        </authorList>
    </citation>
    <scope>NUCLEOTIDE SEQUENCE [LARGE SCALE GENOMIC DNA]</scope>
    <source>
        <strain evidence="10 11">TTM-7</strain>
    </source>
</reference>
<dbReference type="InterPro" id="IPR008969">
    <property type="entry name" value="CarboxyPept-like_regulatory"/>
</dbReference>
<feature type="signal peptide" evidence="8">
    <location>
        <begin position="1"/>
        <end position="20"/>
    </location>
</feature>
<evidence type="ECO:0000256" key="5">
    <source>
        <dbReference type="ARBA" id="ARBA00023136"/>
    </source>
</evidence>
<dbReference type="Pfam" id="PF13715">
    <property type="entry name" value="CarbopepD_reg_2"/>
    <property type="match status" value="1"/>
</dbReference>
<dbReference type="Gene3D" id="2.60.40.1120">
    <property type="entry name" value="Carboxypeptidase-like, regulatory domain"/>
    <property type="match status" value="1"/>
</dbReference>
<name>A0A4Q1CJ96_9BACT</name>
<keyword evidence="11" id="KW-1185">Reference proteome</keyword>
<keyword evidence="2 7" id="KW-0813">Transport</keyword>
<dbReference type="InterPro" id="IPR039426">
    <property type="entry name" value="TonB-dep_rcpt-like"/>
</dbReference>
<organism evidence="10 11">
    <name type="scientific">Lacibacter luteus</name>
    <dbReference type="NCBI Taxonomy" id="2508719"/>
    <lineage>
        <taxon>Bacteria</taxon>
        <taxon>Pseudomonadati</taxon>
        <taxon>Bacteroidota</taxon>
        <taxon>Chitinophagia</taxon>
        <taxon>Chitinophagales</taxon>
        <taxon>Chitinophagaceae</taxon>
        <taxon>Lacibacter</taxon>
    </lineage>
</organism>
<dbReference type="EMBL" id="SDHW01000002">
    <property type="protein sequence ID" value="RXK60407.1"/>
    <property type="molecule type" value="Genomic_DNA"/>
</dbReference>
<dbReference type="InterPro" id="IPR023996">
    <property type="entry name" value="TonB-dep_OMP_SusC/RagA"/>
</dbReference>
<evidence type="ECO:0000256" key="3">
    <source>
        <dbReference type="ARBA" id="ARBA00022452"/>
    </source>
</evidence>
<proteinExistence type="inferred from homology"/>
<evidence type="ECO:0000259" key="9">
    <source>
        <dbReference type="Pfam" id="PF07715"/>
    </source>
</evidence>
<dbReference type="OrthoDB" id="9768177at2"/>
<dbReference type="InterPro" id="IPR037066">
    <property type="entry name" value="Plug_dom_sf"/>
</dbReference>
<evidence type="ECO:0000256" key="4">
    <source>
        <dbReference type="ARBA" id="ARBA00022692"/>
    </source>
</evidence>
<accession>A0A4Q1CJ96</accession>
<keyword evidence="6 7" id="KW-0998">Cell outer membrane</keyword>
<keyword evidence="4 7" id="KW-0812">Transmembrane</keyword>
<evidence type="ECO:0000256" key="2">
    <source>
        <dbReference type="ARBA" id="ARBA00022448"/>
    </source>
</evidence>
<dbReference type="NCBIfam" id="TIGR04056">
    <property type="entry name" value="OMP_RagA_SusC"/>
    <property type="match status" value="1"/>
</dbReference>
<dbReference type="PROSITE" id="PS52016">
    <property type="entry name" value="TONB_DEPENDENT_REC_3"/>
    <property type="match status" value="1"/>
</dbReference>
<dbReference type="SUPFAM" id="SSF56935">
    <property type="entry name" value="Porins"/>
    <property type="match status" value="1"/>
</dbReference>
<evidence type="ECO:0000256" key="8">
    <source>
        <dbReference type="SAM" id="SignalP"/>
    </source>
</evidence>
<dbReference type="Proteomes" id="UP000290204">
    <property type="component" value="Unassembled WGS sequence"/>
</dbReference>
<evidence type="ECO:0000256" key="7">
    <source>
        <dbReference type="PROSITE-ProRule" id="PRU01360"/>
    </source>
</evidence>
<evidence type="ECO:0000313" key="10">
    <source>
        <dbReference type="EMBL" id="RXK60407.1"/>
    </source>
</evidence>
<dbReference type="AlphaFoldDB" id="A0A4Q1CJ96"/>
<keyword evidence="3 7" id="KW-1134">Transmembrane beta strand</keyword>
<comment type="similarity">
    <text evidence="7">Belongs to the TonB-dependent receptor family.</text>
</comment>